<reference evidence="3" key="1">
    <citation type="submission" date="2021-12" db="EMBL/GenBank/DDBJ databases">
        <title>Prjna785345.</title>
        <authorList>
            <person name="Rujirawat T."/>
            <person name="Krajaejun T."/>
        </authorList>
    </citation>
    <scope>NUCLEOTIDE SEQUENCE</scope>
    <source>
        <strain evidence="3">Pi057C3</strain>
    </source>
</reference>
<dbReference type="EMBL" id="JAKCXM010000342">
    <property type="protein sequence ID" value="KAJ0395493.1"/>
    <property type="molecule type" value="Genomic_DNA"/>
</dbReference>
<keyword evidence="4" id="KW-1185">Reference proteome</keyword>
<dbReference type="NCBIfam" id="TIGR00466">
    <property type="entry name" value="kdsB"/>
    <property type="match status" value="1"/>
</dbReference>
<dbReference type="InterPro" id="IPR029044">
    <property type="entry name" value="Nucleotide-diphossugar_trans"/>
</dbReference>
<keyword evidence="1" id="KW-0808">Transferase</keyword>
<dbReference type="NCBIfam" id="NF003952">
    <property type="entry name" value="PRK05450.1-5"/>
    <property type="match status" value="1"/>
</dbReference>
<dbReference type="AlphaFoldDB" id="A0AAD5Q3R4"/>
<sequence>MGSTRFPGKPMALVRGRPMVEQTYRAAMKAKLLDRVIVASDSQKIVRHIEGIGGHAALTGECATGTDRVTEAFSGLSEQERLKYDVVVNIQGDEPGINPDHVDLLVDALRQDPRCVLSTLATRLVDERDGQSRDVVKCVVDVNSHALYFSRALIPHSKTGHFASQHVPYLRHVGVYAYRRDFLAEYSSLPQCPLELAEDLEQLRVLHAGHKIKVVPVDSTLPGIDTVADLDAFNAQ</sequence>
<organism evidence="3 4">
    <name type="scientific">Pythium insidiosum</name>
    <name type="common">Pythiosis disease agent</name>
    <dbReference type="NCBI Taxonomy" id="114742"/>
    <lineage>
        <taxon>Eukaryota</taxon>
        <taxon>Sar</taxon>
        <taxon>Stramenopiles</taxon>
        <taxon>Oomycota</taxon>
        <taxon>Peronosporomycetes</taxon>
        <taxon>Pythiales</taxon>
        <taxon>Pythiaceae</taxon>
        <taxon>Pythium</taxon>
    </lineage>
</organism>
<accession>A0AAD5Q3R4</accession>
<dbReference type="CDD" id="cd02517">
    <property type="entry name" value="CMP-KDO-Synthetase"/>
    <property type="match status" value="1"/>
</dbReference>
<dbReference type="NCBIfam" id="NF003950">
    <property type="entry name" value="PRK05450.1-3"/>
    <property type="match status" value="1"/>
</dbReference>
<protein>
    <recommendedName>
        <fullName evidence="5">3-deoxy-manno-octulosonate cytidylyltransferase</fullName>
    </recommendedName>
</protein>
<dbReference type="InterPro" id="IPR003329">
    <property type="entry name" value="Cytidylyl_trans"/>
</dbReference>
<dbReference type="GO" id="GO:0005829">
    <property type="term" value="C:cytosol"/>
    <property type="evidence" value="ECO:0007669"/>
    <property type="project" value="TreeGrafter"/>
</dbReference>
<evidence type="ECO:0000256" key="1">
    <source>
        <dbReference type="ARBA" id="ARBA00022679"/>
    </source>
</evidence>
<dbReference type="Gene3D" id="3.90.550.10">
    <property type="entry name" value="Spore Coat Polysaccharide Biosynthesis Protein SpsA, Chain A"/>
    <property type="match status" value="1"/>
</dbReference>
<evidence type="ECO:0000256" key="2">
    <source>
        <dbReference type="ARBA" id="ARBA00022695"/>
    </source>
</evidence>
<dbReference type="Proteomes" id="UP001209570">
    <property type="component" value="Unassembled WGS sequence"/>
</dbReference>
<dbReference type="PANTHER" id="PTHR42866:SF2">
    <property type="entry name" value="3-DEOXY-MANNO-OCTULOSONATE CYTIDYLYLTRANSFERASE, MITOCHONDRIAL"/>
    <property type="match status" value="1"/>
</dbReference>
<evidence type="ECO:0000313" key="4">
    <source>
        <dbReference type="Proteomes" id="UP001209570"/>
    </source>
</evidence>
<name>A0AAD5Q3R4_PYTIN</name>
<evidence type="ECO:0008006" key="5">
    <source>
        <dbReference type="Google" id="ProtNLM"/>
    </source>
</evidence>
<keyword evidence="2" id="KW-0548">Nucleotidyltransferase</keyword>
<dbReference type="InterPro" id="IPR004528">
    <property type="entry name" value="KdsB"/>
</dbReference>
<gene>
    <name evidence="3" type="ORF">P43SY_002465</name>
</gene>
<comment type="caution">
    <text evidence="3">The sequence shown here is derived from an EMBL/GenBank/DDBJ whole genome shotgun (WGS) entry which is preliminary data.</text>
</comment>
<dbReference type="SUPFAM" id="SSF53448">
    <property type="entry name" value="Nucleotide-diphospho-sugar transferases"/>
    <property type="match status" value="1"/>
</dbReference>
<dbReference type="GO" id="GO:0008690">
    <property type="term" value="F:3-deoxy-manno-octulosonate cytidylyltransferase activity"/>
    <property type="evidence" value="ECO:0007669"/>
    <property type="project" value="InterPro"/>
</dbReference>
<proteinExistence type="predicted"/>
<evidence type="ECO:0000313" key="3">
    <source>
        <dbReference type="EMBL" id="KAJ0395493.1"/>
    </source>
</evidence>
<dbReference type="Pfam" id="PF02348">
    <property type="entry name" value="CTP_transf_3"/>
    <property type="match status" value="1"/>
</dbReference>
<dbReference type="PANTHER" id="PTHR42866">
    <property type="entry name" value="3-DEOXY-MANNO-OCTULOSONATE CYTIDYLYLTRANSFERASE"/>
    <property type="match status" value="1"/>
</dbReference>